<comment type="caution">
    <text evidence="1">The sequence shown here is derived from an EMBL/GenBank/DDBJ whole genome shotgun (WGS) entry which is preliminary data.</text>
</comment>
<dbReference type="AlphaFoldDB" id="A0A0B8T2L4"/>
<protein>
    <submittedName>
        <fullName evidence="1">Uncharacterized protein</fullName>
    </submittedName>
</protein>
<organism evidence="1 2">
    <name type="scientific">Sphingobacterium deserti</name>
    <dbReference type="NCBI Taxonomy" id="1229276"/>
    <lineage>
        <taxon>Bacteria</taxon>
        <taxon>Pseudomonadati</taxon>
        <taxon>Bacteroidota</taxon>
        <taxon>Sphingobacteriia</taxon>
        <taxon>Sphingobacteriales</taxon>
        <taxon>Sphingobacteriaceae</taxon>
        <taxon>Sphingobacterium</taxon>
    </lineage>
</organism>
<sequence>MMRFCRYAIENNTNELFALKIDINHISLYTKELFLLYTIENTNP</sequence>
<keyword evidence="2" id="KW-1185">Reference proteome</keyword>
<accession>A0A0B8T2L4</accession>
<gene>
    <name evidence="1" type="ORF">DI53_3132</name>
</gene>
<dbReference type="EMBL" id="JJMU01000059">
    <property type="protein sequence ID" value="KGE13108.1"/>
    <property type="molecule type" value="Genomic_DNA"/>
</dbReference>
<reference evidence="1 2" key="2">
    <citation type="journal article" date="2015" name="PLoS ONE">
        <title>Whole-Genome Optical Mapping and Finished Genome Sequence of Sphingobacterium deserti sp. nov., a New Species Isolated from the Western Desert of China.</title>
        <authorList>
            <person name="Teng C."/>
            <person name="Zhou Z."/>
            <person name="Molnar I."/>
            <person name="Li X."/>
            <person name="Tang R."/>
            <person name="Chen M."/>
            <person name="Wang L."/>
            <person name="Su S."/>
            <person name="Zhang W."/>
            <person name="Lin M."/>
        </authorList>
    </citation>
    <scope>NUCLEOTIDE SEQUENCE [LARGE SCALE GENOMIC DNA]</scope>
    <source>
        <strain evidence="2">ACCC05744</strain>
    </source>
</reference>
<evidence type="ECO:0000313" key="2">
    <source>
        <dbReference type="Proteomes" id="UP000031802"/>
    </source>
</evidence>
<reference evidence="2" key="1">
    <citation type="submission" date="2014-04" db="EMBL/GenBank/DDBJ databases">
        <title>Whole-Genome optical mapping and complete genome sequence of Sphingobacterium deserti sp. nov., a new spaces isolated from desert in the west of China.</title>
        <authorList>
            <person name="Teng C."/>
            <person name="Zhou Z."/>
            <person name="Li X."/>
            <person name="Chen M."/>
            <person name="Lin M."/>
            <person name="Wang L."/>
            <person name="Su S."/>
            <person name="Zhang C."/>
            <person name="Zhang W."/>
        </authorList>
    </citation>
    <scope>NUCLEOTIDE SEQUENCE [LARGE SCALE GENOMIC DNA]</scope>
    <source>
        <strain evidence="2">ACCC05744</strain>
    </source>
</reference>
<evidence type="ECO:0000313" key="1">
    <source>
        <dbReference type="EMBL" id="KGE13108.1"/>
    </source>
</evidence>
<proteinExistence type="predicted"/>
<dbReference type="Proteomes" id="UP000031802">
    <property type="component" value="Unassembled WGS sequence"/>
</dbReference>
<name>A0A0B8T2L4_9SPHI</name>